<dbReference type="PANTHER" id="PTHR43842">
    <property type="entry name" value="PROPIONYL-COA CARBOXYLASE BETA CHAIN"/>
    <property type="match status" value="1"/>
</dbReference>
<dbReference type="Proteomes" id="UP000244992">
    <property type="component" value="Chromosome I"/>
</dbReference>
<dbReference type="InterPro" id="IPR029045">
    <property type="entry name" value="ClpP/crotonase-like_dom_sf"/>
</dbReference>
<evidence type="ECO:0000313" key="3">
    <source>
        <dbReference type="Proteomes" id="UP000244992"/>
    </source>
</evidence>
<dbReference type="AlphaFoldDB" id="A0A2U3RFR1"/>
<dbReference type="PROSITE" id="PS50989">
    <property type="entry name" value="COA_CT_CTER"/>
    <property type="match status" value="1"/>
</dbReference>
<name>A0A2U3RFR1_ORITS</name>
<dbReference type="EC" id="6.4.1.3" evidence="2"/>
<accession>A0A2U3RFR1</accession>
<dbReference type="PANTHER" id="PTHR43842:SF4">
    <property type="match status" value="1"/>
</dbReference>
<evidence type="ECO:0000313" key="2">
    <source>
        <dbReference type="EMBL" id="SPR11998.1"/>
    </source>
</evidence>
<dbReference type="RefSeq" id="WP_410518039.1">
    <property type="nucleotide sequence ID" value="NZ_LS398550.1"/>
</dbReference>
<dbReference type="InterPro" id="IPR051047">
    <property type="entry name" value="AccD/PCCB"/>
</dbReference>
<proteinExistence type="predicted"/>
<feature type="domain" description="CoA carboxyltransferase C-terminal" evidence="1">
    <location>
        <begin position="1"/>
        <end position="149"/>
    </location>
</feature>
<dbReference type="Pfam" id="PF01039">
    <property type="entry name" value="Carboxyl_trans"/>
    <property type="match status" value="1"/>
</dbReference>
<dbReference type="SUPFAM" id="SSF52096">
    <property type="entry name" value="ClpP/crotonase"/>
    <property type="match status" value="1"/>
</dbReference>
<keyword evidence="2" id="KW-0436">Ligase</keyword>
<evidence type="ECO:0000259" key="1">
    <source>
        <dbReference type="PROSITE" id="PS50989"/>
    </source>
</evidence>
<dbReference type="Gene3D" id="3.90.226.10">
    <property type="entry name" value="2-enoyl-CoA Hydratase, Chain A, domain 1"/>
    <property type="match status" value="1"/>
</dbReference>
<protein>
    <submittedName>
        <fullName evidence="2">Propionyl-CoA carboxylase beta chain</fullName>
        <ecNumber evidence="2">6.4.1.3</ecNumber>
    </submittedName>
</protein>
<organism evidence="2 3">
    <name type="scientific">Orientia tsutsugamushi</name>
    <name type="common">Rickettsia tsutsugamushi</name>
    <dbReference type="NCBI Taxonomy" id="784"/>
    <lineage>
        <taxon>Bacteria</taxon>
        <taxon>Pseudomonadati</taxon>
        <taxon>Pseudomonadota</taxon>
        <taxon>Alphaproteobacteria</taxon>
        <taxon>Rickettsiales</taxon>
        <taxon>Rickettsiaceae</taxon>
        <taxon>Rickettsieae</taxon>
        <taxon>Orientia</taxon>
    </lineage>
</organism>
<reference evidence="3" key="1">
    <citation type="submission" date="2018-03" db="EMBL/GenBank/DDBJ databases">
        <authorList>
            <person name="Batty M. E."/>
            <person name="Batty M E."/>
        </authorList>
    </citation>
    <scope>NUCLEOTIDE SEQUENCE [LARGE SCALE GENOMIC DNA]</scope>
</reference>
<dbReference type="InterPro" id="IPR034733">
    <property type="entry name" value="AcCoA_carboxyl_beta"/>
</dbReference>
<dbReference type="GO" id="GO:0004658">
    <property type="term" value="F:propionyl-CoA carboxylase activity"/>
    <property type="evidence" value="ECO:0007669"/>
    <property type="project" value="UniProtKB-EC"/>
</dbReference>
<dbReference type="InterPro" id="IPR011763">
    <property type="entry name" value="COA_CT_C"/>
</dbReference>
<sequence length="149" mass="16707">MTIITLAPINPNKPYDMNELVERVADEGYFFELQPDFAKNIIIGFGYMDGNPVGIIANQPLYLAVCLDINASRKAARFIRFCDVFSILLVTLVDTPGFLLCQNQESNDIIKHGVKLLYVYAEATVPKITFITRKAYGGAYIVNYNEVCV</sequence>
<gene>
    <name evidence="2" type="ORF">KATO_01973</name>
</gene>
<dbReference type="EMBL" id="LS398550">
    <property type="protein sequence ID" value="SPR11998.1"/>
    <property type="molecule type" value="Genomic_DNA"/>
</dbReference>